<dbReference type="Proteomes" id="UP000588068">
    <property type="component" value="Unassembled WGS sequence"/>
</dbReference>
<dbReference type="NCBIfam" id="TIGR00547">
    <property type="entry name" value="lolA"/>
    <property type="match status" value="1"/>
</dbReference>
<proteinExistence type="inferred from homology"/>
<evidence type="ECO:0000256" key="1">
    <source>
        <dbReference type="ARBA" id="ARBA00004418"/>
    </source>
</evidence>
<dbReference type="PANTHER" id="PTHR35869">
    <property type="entry name" value="OUTER-MEMBRANE LIPOPROTEIN CARRIER PROTEIN"/>
    <property type="match status" value="1"/>
</dbReference>
<dbReference type="HAMAP" id="MF_00240">
    <property type="entry name" value="LolA"/>
    <property type="match status" value="1"/>
</dbReference>
<organism evidence="12 13">
    <name type="scientific">Povalibacter uvarum</name>
    <dbReference type="NCBI Taxonomy" id="732238"/>
    <lineage>
        <taxon>Bacteria</taxon>
        <taxon>Pseudomonadati</taxon>
        <taxon>Pseudomonadota</taxon>
        <taxon>Gammaproteobacteria</taxon>
        <taxon>Steroidobacterales</taxon>
        <taxon>Steroidobacteraceae</taxon>
        <taxon>Povalibacter</taxon>
    </lineage>
</organism>
<keyword evidence="11" id="KW-0175">Coiled coil</keyword>
<keyword evidence="13" id="KW-1185">Reference proteome</keyword>
<evidence type="ECO:0000256" key="10">
    <source>
        <dbReference type="HAMAP-Rule" id="MF_00240"/>
    </source>
</evidence>
<comment type="function">
    <text evidence="10">Participates in the translocation of lipoproteins from the inner membrane to the outer membrane. Only forms a complex with a lipoprotein if the residue after the N-terminal Cys is not an aspartate (The Asp acts as a targeting signal to indicate that the lipoprotein should stay in the inner membrane).</text>
</comment>
<dbReference type="InterPro" id="IPR018323">
    <property type="entry name" value="OM_lipoprot_carrier_LolA_Pbac"/>
</dbReference>
<dbReference type="GO" id="GO:0030288">
    <property type="term" value="C:outer membrane-bounded periplasmic space"/>
    <property type="evidence" value="ECO:0007669"/>
    <property type="project" value="TreeGrafter"/>
</dbReference>
<evidence type="ECO:0000313" key="13">
    <source>
        <dbReference type="Proteomes" id="UP000588068"/>
    </source>
</evidence>
<dbReference type="PANTHER" id="PTHR35869:SF1">
    <property type="entry name" value="OUTER-MEMBRANE LIPOPROTEIN CARRIER PROTEIN"/>
    <property type="match status" value="1"/>
</dbReference>
<evidence type="ECO:0000256" key="3">
    <source>
        <dbReference type="ARBA" id="ARBA00011245"/>
    </source>
</evidence>
<evidence type="ECO:0000256" key="2">
    <source>
        <dbReference type="ARBA" id="ARBA00007615"/>
    </source>
</evidence>
<evidence type="ECO:0000256" key="4">
    <source>
        <dbReference type="ARBA" id="ARBA00014035"/>
    </source>
</evidence>
<evidence type="ECO:0000256" key="8">
    <source>
        <dbReference type="ARBA" id="ARBA00022927"/>
    </source>
</evidence>
<protein>
    <recommendedName>
        <fullName evidence="4 10">Outer-membrane lipoprotein carrier protein</fullName>
    </recommendedName>
</protein>
<dbReference type="CDD" id="cd16325">
    <property type="entry name" value="LolA"/>
    <property type="match status" value="1"/>
</dbReference>
<feature type="coiled-coil region" evidence="11">
    <location>
        <begin position="28"/>
        <end position="55"/>
    </location>
</feature>
<dbReference type="GO" id="GO:0042953">
    <property type="term" value="P:lipoprotein transport"/>
    <property type="evidence" value="ECO:0007669"/>
    <property type="project" value="InterPro"/>
</dbReference>
<accession>A0A841HJH0</accession>
<dbReference type="RefSeq" id="WP_184330036.1">
    <property type="nucleotide sequence ID" value="NZ_JACHHZ010000001.1"/>
</dbReference>
<dbReference type="InterPro" id="IPR004564">
    <property type="entry name" value="OM_lipoprot_carrier_LolA-like"/>
</dbReference>
<evidence type="ECO:0000256" key="5">
    <source>
        <dbReference type="ARBA" id="ARBA00022448"/>
    </source>
</evidence>
<name>A0A841HJH0_9GAMM</name>
<comment type="subunit">
    <text evidence="3 10">Monomer.</text>
</comment>
<keyword evidence="9 10" id="KW-0143">Chaperone</keyword>
<evidence type="ECO:0000256" key="7">
    <source>
        <dbReference type="ARBA" id="ARBA00022764"/>
    </source>
</evidence>
<feature type="chain" id="PRO_5033190980" description="Outer-membrane lipoprotein carrier protein" evidence="10">
    <location>
        <begin position="26"/>
        <end position="223"/>
    </location>
</feature>
<evidence type="ECO:0000256" key="11">
    <source>
        <dbReference type="SAM" id="Coils"/>
    </source>
</evidence>
<evidence type="ECO:0000256" key="6">
    <source>
        <dbReference type="ARBA" id="ARBA00022729"/>
    </source>
</evidence>
<dbReference type="InterPro" id="IPR029046">
    <property type="entry name" value="LolA/LolB/LppX"/>
</dbReference>
<dbReference type="GO" id="GO:0044874">
    <property type="term" value="P:lipoprotein localization to outer membrane"/>
    <property type="evidence" value="ECO:0007669"/>
    <property type="project" value="UniProtKB-UniRule"/>
</dbReference>
<keyword evidence="7 10" id="KW-0574">Periplasm</keyword>
<evidence type="ECO:0000256" key="9">
    <source>
        <dbReference type="ARBA" id="ARBA00023186"/>
    </source>
</evidence>
<dbReference type="SUPFAM" id="SSF89392">
    <property type="entry name" value="Prokaryotic lipoproteins and lipoprotein localization factors"/>
    <property type="match status" value="1"/>
</dbReference>
<sequence precursor="true">MKFHTAARRAAGALLLTLVSFGAFAADNAEAYQRVEKLLGNLQSLEAQFKQTLTDSKGQVTDQSSGMLAIRRPNRFRWDYKEPHEQLIVSDGSRIWLYDPDLEQVTVRRLTDSLSATPAMLLSGEGKLADNFTVTKTSQDTMAQWVMMEPKRNDTDFKWVRLGFSGEVLKFMQLADKLGQITTLEFSDVEKNAPLDPSRFTFKVPPGADVIGDASDAAAPGKP</sequence>
<keyword evidence="5 10" id="KW-0813">Transport</keyword>
<keyword evidence="8 10" id="KW-0653">Protein transport</keyword>
<reference evidence="12 13" key="1">
    <citation type="submission" date="2020-08" db="EMBL/GenBank/DDBJ databases">
        <title>Genomic Encyclopedia of Type Strains, Phase IV (KMG-IV): sequencing the most valuable type-strain genomes for metagenomic binning, comparative biology and taxonomic classification.</title>
        <authorList>
            <person name="Goeker M."/>
        </authorList>
    </citation>
    <scope>NUCLEOTIDE SEQUENCE [LARGE SCALE GENOMIC DNA]</scope>
    <source>
        <strain evidence="12 13">DSM 26723</strain>
    </source>
</reference>
<dbReference type="Gene3D" id="2.50.20.10">
    <property type="entry name" value="Lipoprotein localisation LolA/LolB/LppX"/>
    <property type="match status" value="1"/>
</dbReference>
<evidence type="ECO:0000313" key="12">
    <source>
        <dbReference type="EMBL" id="MBB6092302.1"/>
    </source>
</evidence>
<comment type="similarity">
    <text evidence="2 10">Belongs to the LolA family.</text>
</comment>
<dbReference type="AlphaFoldDB" id="A0A841HJH0"/>
<feature type="signal peptide" evidence="10">
    <location>
        <begin position="1"/>
        <end position="25"/>
    </location>
</feature>
<comment type="subcellular location">
    <subcellularLocation>
        <location evidence="1 10">Periplasm</location>
    </subcellularLocation>
</comment>
<comment type="caution">
    <text evidence="12">The sequence shown here is derived from an EMBL/GenBank/DDBJ whole genome shotgun (WGS) entry which is preliminary data.</text>
</comment>
<keyword evidence="6 10" id="KW-0732">Signal</keyword>
<gene>
    <name evidence="10" type="primary">lolA</name>
    <name evidence="12" type="ORF">HNQ60_001148</name>
</gene>
<keyword evidence="12" id="KW-0449">Lipoprotein</keyword>
<dbReference type="EMBL" id="JACHHZ010000001">
    <property type="protein sequence ID" value="MBB6092302.1"/>
    <property type="molecule type" value="Genomic_DNA"/>
</dbReference>
<dbReference type="Pfam" id="PF03548">
    <property type="entry name" value="LolA"/>
    <property type="match status" value="1"/>
</dbReference>